<evidence type="ECO:0000256" key="1">
    <source>
        <dbReference type="ARBA" id="ARBA00015058"/>
    </source>
</evidence>
<feature type="domain" description="RRM" evidence="7">
    <location>
        <begin position="102"/>
        <end position="185"/>
    </location>
</feature>
<dbReference type="PANTHER" id="PTHR48028">
    <property type="entry name" value="GLYCINE-RICH RNA-BINDING PROTEIN RZ1A"/>
    <property type="match status" value="1"/>
</dbReference>
<dbReference type="PROSITE" id="PS50102">
    <property type="entry name" value="RRM"/>
    <property type="match status" value="1"/>
</dbReference>
<dbReference type="Gene3D" id="3.30.70.330">
    <property type="match status" value="2"/>
</dbReference>
<organism evidence="8">
    <name type="scientific">Oppiella nova</name>
    <dbReference type="NCBI Taxonomy" id="334625"/>
    <lineage>
        <taxon>Eukaryota</taxon>
        <taxon>Metazoa</taxon>
        <taxon>Ecdysozoa</taxon>
        <taxon>Arthropoda</taxon>
        <taxon>Chelicerata</taxon>
        <taxon>Arachnida</taxon>
        <taxon>Acari</taxon>
        <taxon>Acariformes</taxon>
        <taxon>Sarcoptiformes</taxon>
        <taxon>Oribatida</taxon>
        <taxon>Brachypylina</taxon>
        <taxon>Oppioidea</taxon>
        <taxon>Oppiidae</taxon>
        <taxon>Oppiella</taxon>
    </lineage>
</organism>
<reference evidence="8" key="1">
    <citation type="submission" date="2020-11" db="EMBL/GenBank/DDBJ databases">
        <authorList>
            <person name="Tran Van P."/>
        </authorList>
    </citation>
    <scope>NUCLEOTIDE SEQUENCE</scope>
</reference>
<dbReference type="InterPro" id="IPR000504">
    <property type="entry name" value="RRM_dom"/>
</dbReference>
<dbReference type="OrthoDB" id="439808at2759"/>
<protein>
    <recommendedName>
        <fullName evidence="1">Serine/arginine-rich splicing factor 2</fullName>
    </recommendedName>
    <alternativeName>
        <fullName evidence="5">Splicing component, 35 kDa</fullName>
    </alternativeName>
    <alternativeName>
        <fullName evidence="4">Splicing factor SC35</fullName>
    </alternativeName>
    <alternativeName>
        <fullName evidence="3">Splicing factor, arginine/serine-rich 2</fullName>
    </alternativeName>
</protein>
<dbReference type="Pfam" id="PF00076">
    <property type="entry name" value="RRM_1"/>
    <property type="match status" value="1"/>
</dbReference>
<evidence type="ECO:0000256" key="4">
    <source>
        <dbReference type="ARBA" id="ARBA00029667"/>
    </source>
</evidence>
<evidence type="ECO:0000256" key="6">
    <source>
        <dbReference type="PROSITE-ProRule" id="PRU00176"/>
    </source>
</evidence>
<gene>
    <name evidence="8" type="ORF">ONB1V03_LOCUS13715</name>
</gene>
<dbReference type="EMBL" id="OC927161">
    <property type="protein sequence ID" value="CAD7657082.1"/>
    <property type="molecule type" value="Genomic_DNA"/>
</dbReference>
<dbReference type="AlphaFoldDB" id="A0A7R9QTX6"/>
<evidence type="ECO:0000313" key="9">
    <source>
        <dbReference type="Proteomes" id="UP000728032"/>
    </source>
</evidence>
<accession>A0A7R9QTX6</accession>
<sequence>ERVSDCETEKSDKNLCPKLYSLELDVFQLVLQLTEDVDHLKHIQQVYDPTESRAYIHIDFDGLESAWKAFRLLDGFVWMDAALDVYWSGLLRPPEDRTRVSFYVFVGDLRTDIETPQLLQAFSSFGRVFDSIVVRDKETLSSRGYGFVAFDDKESAQKAVDVMNGRFLKCFVVEKETIRWHFKDSYEMIGLLSHRNNRTLCVEGLEARLLCEEFIKILFKEFEVFAEKILIYERKALIGFRTRNI</sequence>
<keyword evidence="2 6" id="KW-0694">RNA-binding</keyword>
<evidence type="ECO:0000256" key="3">
    <source>
        <dbReference type="ARBA" id="ARBA00029589"/>
    </source>
</evidence>
<keyword evidence="9" id="KW-1185">Reference proteome</keyword>
<name>A0A7R9QTX6_9ACAR</name>
<feature type="non-terminal residue" evidence="8">
    <location>
        <position position="1"/>
    </location>
</feature>
<dbReference type="EMBL" id="CAJPVJ010012336">
    <property type="protein sequence ID" value="CAG2174268.1"/>
    <property type="molecule type" value="Genomic_DNA"/>
</dbReference>
<evidence type="ECO:0000313" key="8">
    <source>
        <dbReference type="EMBL" id="CAD7657082.1"/>
    </source>
</evidence>
<evidence type="ECO:0000256" key="2">
    <source>
        <dbReference type="ARBA" id="ARBA00022884"/>
    </source>
</evidence>
<evidence type="ECO:0000256" key="5">
    <source>
        <dbReference type="ARBA" id="ARBA00032663"/>
    </source>
</evidence>
<dbReference type="SMART" id="SM00360">
    <property type="entry name" value="RRM"/>
    <property type="match status" value="1"/>
</dbReference>
<evidence type="ECO:0000259" key="7">
    <source>
        <dbReference type="PROSITE" id="PS50102"/>
    </source>
</evidence>
<dbReference type="InterPro" id="IPR035979">
    <property type="entry name" value="RBD_domain_sf"/>
</dbReference>
<proteinExistence type="predicted"/>
<dbReference type="Proteomes" id="UP000728032">
    <property type="component" value="Unassembled WGS sequence"/>
</dbReference>
<dbReference type="InterPro" id="IPR012677">
    <property type="entry name" value="Nucleotide-bd_a/b_plait_sf"/>
</dbReference>
<dbReference type="SUPFAM" id="SSF54928">
    <property type="entry name" value="RNA-binding domain, RBD"/>
    <property type="match status" value="2"/>
</dbReference>
<dbReference type="GO" id="GO:0003723">
    <property type="term" value="F:RNA binding"/>
    <property type="evidence" value="ECO:0007669"/>
    <property type="project" value="UniProtKB-UniRule"/>
</dbReference>
<dbReference type="InterPro" id="IPR051106">
    <property type="entry name" value="RNA-bind/splicing_reg"/>
</dbReference>
<dbReference type="PANTHER" id="PTHR48028:SF2">
    <property type="entry name" value="GLYCINE-RICH RNA-BINDING PROTEIN RZ1A"/>
    <property type="match status" value="1"/>
</dbReference>